<organism evidence="2 3">
    <name type="scientific">Anaerolinea thermophila (strain DSM 14523 / JCM 11388 / NBRC 100420 / UNI-1)</name>
    <dbReference type="NCBI Taxonomy" id="926569"/>
    <lineage>
        <taxon>Bacteria</taxon>
        <taxon>Bacillati</taxon>
        <taxon>Chloroflexota</taxon>
        <taxon>Anaerolineae</taxon>
        <taxon>Anaerolineales</taxon>
        <taxon>Anaerolineaceae</taxon>
        <taxon>Anaerolinea</taxon>
    </lineage>
</organism>
<reference evidence="2 3" key="1">
    <citation type="submission" date="2010-12" db="EMBL/GenBank/DDBJ databases">
        <title>Whole genome sequence of Anaerolinea thermophila UNI-1.</title>
        <authorList>
            <person name="Narita-Yamada S."/>
            <person name="Kishi E."/>
            <person name="Watanabe Y."/>
            <person name="Takasaki K."/>
            <person name="Ankai A."/>
            <person name="Oguchi A."/>
            <person name="Fukui S."/>
            <person name="Takahashi M."/>
            <person name="Yashiro I."/>
            <person name="Hosoyama A."/>
            <person name="Sekiguchi Y."/>
            <person name="Hanada S."/>
            <person name="Fujita N."/>
        </authorList>
    </citation>
    <scope>NUCLEOTIDE SEQUENCE [LARGE SCALE GENOMIC DNA]</scope>
    <source>
        <strain evidence="3">DSM 14523 / JCM 11388 / NBRC 100420 / UNI-1</strain>
    </source>
</reference>
<feature type="domain" description="Type II restriction endonuclease EcoO109IR" evidence="1">
    <location>
        <begin position="8"/>
        <end position="201"/>
    </location>
</feature>
<accession>E8MY91</accession>
<dbReference type="CDD" id="cd22345">
    <property type="entry name" value="PDDEXK_nuclease"/>
    <property type="match status" value="1"/>
</dbReference>
<dbReference type="eggNOG" id="ENOG502Z8WB">
    <property type="taxonomic scope" value="Bacteria"/>
</dbReference>
<gene>
    <name evidence="2" type="ordered locus">ANT_00020</name>
</gene>
<dbReference type="InterPro" id="IPR011335">
    <property type="entry name" value="Restrct_endonuc-II-like"/>
</dbReference>
<dbReference type="OrthoDB" id="449755at2"/>
<dbReference type="HOGENOM" id="CLU_100153_0_0_0"/>
<dbReference type="RefSeq" id="WP_013558434.1">
    <property type="nucleotide sequence ID" value="NC_014960.1"/>
</dbReference>
<dbReference type="EMBL" id="AP012029">
    <property type="protein sequence ID" value="BAJ62036.1"/>
    <property type="molecule type" value="Genomic_DNA"/>
</dbReference>
<evidence type="ECO:0000259" key="1">
    <source>
        <dbReference type="Pfam" id="PF14511"/>
    </source>
</evidence>
<dbReference type="REBASE" id="32144">
    <property type="entry name" value="AthUNI1ORF30P"/>
</dbReference>
<sequence>MTPIPLSEVAQFVEENIGRFHERRLERLQNLKLKEVLKRKNPYLFKAKNIHVAHDLVKSLLDAFLSSQEETVFGEFLEQLAIFVCKRVYGGRKSSSEGIDLEFEKDGVVYLVSVKSGPNWGNSEQIKKMRLAFQKAIKTLRTNQPKINVQAVNGCCYGKEYRDHGDYIKMCGQEFWTFISGNERLYLDIIEPLGHRAKERNEAFQREYARIINLFTDEFSRDFCQDGIIDWEKLVAFNSEKKESEKKN</sequence>
<evidence type="ECO:0000313" key="2">
    <source>
        <dbReference type="EMBL" id="BAJ62036.1"/>
    </source>
</evidence>
<proteinExistence type="predicted"/>
<dbReference type="InterPro" id="IPR032793">
    <property type="entry name" value="RE_EcoO109IR"/>
</dbReference>
<dbReference type="AlphaFoldDB" id="E8MY91"/>
<evidence type="ECO:0000313" key="3">
    <source>
        <dbReference type="Proteomes" id="UP000008922"/>
    </source>
</evidence>
<dbReference type="SUPFAM" id="SSF52980">
    <property type="entry name" value="Restriction endonuclease-like"/>
    <property type="match status" value="1"/>
</dbReference>
<dbReference type="Proteomes" id="UP000008922">
    <property type="component" value="Chromosome"/>
</dbReference>
<dbReference type="InParanoid" id="E8MY91"/>
<dbReference type="KEGG" id="atm:ANT_00020"/>
<dbReference type="STRING" id="926569.ANT_00020"/>
<keyword evidence="3" id="KW-1185">Reference proteome</keyword>
<protein>
    <recommendedName>
        <fullName evidence="1">Type II restriction endonuclease EcoO109IR domain-containing protein</fullName>
    </recommendedName>
</protein>
<dbReference type="Pfam" id="PF14511">
    <property type="entry name" value="RE_EcoO109I"/>
    <property type="match status" value="1"/>
</dbReference>
<name>E8MY91_ANATU</name>